<dbReference type="EMBL" id="VIWT01000003">
    <property type="protein sequence ID" value="TWF90319.1"/>
    <property type="molecule type" value="Genomic_DNA"/>
</dbReference>
<keyword evidence="1" id="KW-1133">Transmembrane helix</keyword>
<keyword evidence="3" id="KW-1185">Reference proteome</keyword>
<feature type="transmembrane region" description="Helical" evidence="1">
    <location>
        <begin position="215"/>
        <end position="237"/>
    </location>
</feature>
<dbReference type="AlphaFoldDB" id="A0A561TT77"/>
<evidence type="ECO:0000313" key="2">
    <source>
        <dbReference type="EMBL" id="TWF90319.1"/>
    </source>
</evidence>
<gene>
    <name evidence="2" type="ORF">FHX73_13363</name>
</gene>
<sequence length="345" mass="35675">MRGERGLRLALRLHPARHRREWGEEMAAVFADTTAGAGRWAVARELFDLAGHGLRARTGLGSAGRPAKLAALAAPFAVGALGGFALFALAESLLWPLLHGYPPSWRMLLPPADPFVDRISQVIQTLGRSSPPLFVAALVAALCGRWSAARVLAPLATALMIAGDLTTELSRSHSTTFTVLRGLVAILLVMSPQMFWGTLVLVAPRDLLGPPLRGGGVRAWLMGGVFALGMATGGPVLSGAIWGNRILKSWPALPSAMTLLQACAACALALLLVAPLALRRGWLGPAAAALAGLPFATLDLLILALGRTSDAGTVVLAALGVGAVGAVAVLRRSKSGSKGGRTAAE</sequence>
<proteinExistence type="predicted"/>
<evidence type="ECO:0000313" key="3">
    <source>
        <dbReference type="Proteomes" id="UP000317940"/>
    </source>
</evidence>
<feature type="transmembrane region" description="Helical" evidence="1">
    <location>
        <begin position="69"/>
        <end position="90"/>
    </location>
</feature>
<organism evidence="2 3">
    <name type="scientific">Kitasatospora viridis</name>
    <dbReference type="NCBI Taxonomy" id="281105"/>
    <lineage>
        <taxon>Bacteria</taxon>
        <taxon>Bacillati</taxon>
        <taxon>Actinomycetota</taxon>
        <taxon>Actinomycetes</taxon>
        <taxon>Kitasatosporales</taxon>
        <taxon>Streptomycetaceae</taxon>
        <taxon>Kitasatospora</taxon>
    </lineage>
</organism>
<keyword evidence="1" id="KW-0472">Membrane</keyword>
<keyword evidence="1" id="KW-0812">Transmembrane</keyword>
<feature type="transmembrane region" description="Helical" evidence="1">
    <location>
        <begin position="311"/>
        <end position="330"/>
    </location>
</feature>
<feature type="transmembrane region" description="Helical" evidence="1">
    <location>
        <begin position="285"/>
        <end position="305"/>
    </location>
</feature>
<evidence type="ECO:0000256" key="1">
    <source>
        <dbReference type="SAM" id="Phobius"/>
    </source>
</evidence>
<reference evidence="2 3" key="1">
    <citation type="submission" date="2019-06" db="EMBL/GenBank/DDBJ databases">
        <title>Sequencing the genomes of 1000 actinobacteria strains.</title>
        <authorList>
            <person name="Klenk H.-P."/>
        </authorList>
    </citation>
    <scope>NUCLEOTIDE SEQUENCE [LARGE SCALE GENOMIC DNA]</scope>
    <source>
        <strain evidence="2 3">DSM 44826</strain>
    </source>
</reference>
<accession>A0A561TT77</accession>
<name>A0A561TT77_9ACTN</name>
<dbReference type="RefSeq" id="WP_145909530.1">
    <property type="nucleotide sequence ID" value="NZ_BAAAMZ010000001.1"/>
</dbReference>
<feature type="transmembrane region" description="Helical" evidence="1">
    <location>
        <begin position="179"/>
        <end position="203"/>
    </location>
</feature>
<dbReference type="OrthoDB" id="4213730at2"/>
<comment type="caution">
    <text evidence="2">The sequence shown here is derived from an EMBL/GenBank/DDBJ whole genome shotgun (WGS) entry which is preliminary data.</text>
</comment>
<feature type="transmembrane region" description="Helical" evidence="1">
    <location>
        <begin position="257"/>
        <end position="278"/>
    </location>
</feature>
<protein>
    <submittedName>
        <fullName evidence="2">Uncharacterized protein</fullName>
    </submittedName>
</protein>
<dbReference type="Proteomes" id="UP000317940">
    <property type="component" value="Unassembled WGS sequence"/>
</dbReference>